<dbReference type="PANTHER" id="PTHR13794:SF58">
    <property type="entry name" value="MITOCHONDRIAL ENOLASE SUPERFAMILY MEMBER 1"/>
    <property type="match status" value="1"/>
</dbReference>
<dbReference type="InterPro" id="IPR029065">
    <property type="entry name" value="Enolase_C-like"/>
</dbReference>
<keyword evidence="6" id="KW-1185">Reference proteome</keyword>
<dbReference type="Gene3D" id="3.20.20.120">
    <property type="entry name" value="Enolase-like C-terminal domain"/>
    <property type="match status" value="1"/>
</dbReference>
<dbReference type="Pfam" id="PF13378">
    <property type="entry name" value="MR_MLE_C"/>
    <property type="match status" value="1"/>
</dbReference>
<keyword evidence="2" id="KW-0479">Metal-binding</keyword>
<evidence type="ECO:0000256" key="2">
    <source>
        <dbReference type="ARBA" id="ARBA00022723"/>
    </source>
</evidence>
<evidence type="ECO:0000313" key="5">
    <source>
        <dbReference type="EMBL" id="MDT0407801.1"/>
    </source>
</evidence>
<evidence type="ECO:0000313" key="6">
    <source>
        <dbReference type="Proteomes" id="UP001183610"/>
    </source>
</evidence>
<evidence type="ECO:0000259" key="4">
    <source>
        <dbReference type="Pfam" id="PF13378"/>
    </source>
</evidence>
<reference evidence="6" key="1">
    <citation type="submission" date="2023-07" db="EMBL/GenBank/DDBJ databases">
        <title>30 novel species of actinomycetes from the DSMZ collection.</title>
        <authorList>
            <person name="Nouioui I."/>
        </authorList>
    </citation>
    <scope>NUCLEOTIDE SEQUENCE [LARGE SCALE GENOMIC DNA]</scope>
    <source>
        <strain evidence="6">DSM 41979</strain>
    </source>
</reference>
<name>A0ABU2QTP1_9ACTN</name>
<accession>A0ABU2QTP1</accession>
<organism evidence="5 6">
    <name type="scientific">Streptomyces evansiae</name>
    <dbReference type="NCBI Taxonomy" id="3075535"/>
    <lineage>
        <taxon>Bacteria</taxon>
        <taxon>Bacillati</taxon>
        <taxon>Actinomycetota</taxon>
        <taxon>Actinomycetes</taxon>
        <taxon>Kitasatosporales</taxon>
        <taxon>Streptomycetaceae</taxon>
        <taxon>Streptomyces</taxon>
    </lineage>
</organism>
<dbReference type="RefSeq" id="WP_010262827.1">
    <property type="nucleotide sequence ID" value="NZ_JAVRET010000002.1"/>
</dbReference>
<dbReference type="SUPFAM" id="SSF51604">
    <property type="entry name" value="Enolase C-terminal domain-like"/>
    <property type="match status" value="1"/>
</dbReference>
<dbReference type="InterPro" id="IPR046945">
    <property type="entry name" value="RHMD-like"/>
</dbReference>
<dbReference type="EMBL" id="JAVRET010000002">
    <property type="protein sequence ID" value="MDT0407801.1"/>
    <property type="molecule type" value="Genomic_DNA"/>
</dbReference>
<evidence type="ECO:0000256" key="1">
    <source>
        <dbReference type="ARBA" id="ARBA00001946"/>
    </source>
</evidence>
<protein>
    <submittedName>
        <fullName evidence="5">Enolase C-terminal domain-like protein</fullName>
    </submittedName>
</protein>
<gene>
    <name evidence="5" type="ORF">RM698_01880</name>
</gene>
<proteinExistence type="predicted"/>
<sequence>MGLADTVIERVRVERLDERVSGPFIPGDSQFAVIAEARGRSGVFAPVDELPAVLVAARLGQGAVGERVTDHEGLLRSLLGDLGPHAAGLGRWAVGALDCAVWDLHGRLADRPVAALLSERPARQVPVYASRLSLDLNSVSAAESVAATAGEGFAFTKWGLRSRDAHELVACAERASSWAGHSVVMDALGTWDHALAEELAPLLAPEAVRWVEDPLPRTDRAAYERLRTRAEALRIGFGERLTHVEDLVELLEHCRPDALTFDVMWCGGITEARCWLDAASRAAVPVHLHGRSFVPAVHLAAAFPDKTEAVEYQMEWEPRRQRALREPLLPETGRVVLSDRPGFGVEVRH</sequence>
<evidence type="ECO:0000256" key="3">
    <source>
        <dbReference type="ARBA" id="ARBA00022842"/>
    </source>
</evidence>
<dbReference type="SUPFAM" id="SSF54826">
    <property type="entry name" value="Enolase N-terminal domain-like"/>
    <property type="match status" value="1"/>
</dbReference>
<feature type="domain" description="Enolase C-terminal" evidence="4">
    <location>
        <begin position="142"/>
        <end position="348"/>
    </location>
</feature>
<dbReference type="PANTHER" id="PTHR13794">
    <property type="entry name" value="ENOLASE SUPERFAMILY, MANDELATE RACEMASE"/>
    <property type="match status" value="1"/>
</dbReference>
<dbReference type="InterPro" id="IPR029017">
    <property type="entry name" value="Enolase-like_N"/>
</dbReference>
<dbReference type="Proteomes" id="UP001183610">
    <property type="component" value="Unassembled WGS sequence"/>
</dbReference>
<keyword evidence="3" id="KW-0460">Magnesium</keyword>
<comment type="caution">
    <text evidence="5">The sequence shown here is derived from an EMBL/GenBank/DDBJ whole genome shotgun (WGS) entry which is preliminary data.</text>
</comment>
<dbReference type="InterPro" id="IPR036849">
    <property type="entry name" value="Enolase-like_C_sf"/>
</dbReference>
<dbReference type="Gene3D" id="3.30.390.10">
    <property type="entry name" value="Enolase-like, N-terminal domain"/>
    <property type="match status" value="1"/>
</dbReference>
<comment type="cofactor">
    <cofactor evidence="1">
        <name>Mg(2+)</name>
        <dbReference type="ChEBI" id="CHEBI:18420"/>
    </cofactor>
</comment>